<protein>
    <submittedName>
        <fullName evidence="1">Uncharacterized protein</fullName>
    </submittedName>
</protein>
<dbReference type="RefSeq" id="WP_107940429.1">
    <property type="nucleotide sequence ID" value="NZ_QANS01000004.1"/>
</dbReference>
<evidence type="ECO:0000313" key="1">
    <source>
        <dbReference type="EMBL" id="PTU30844.1"/>
    </source>
</evidence>
<comment type="caution">
    <text evidence="1">The sequence shown here is derived from an EMBL/GenBank/DDBJ whole genome shotgun (WGS) entry which is preliminary data.</text>
</comment>
<name>A0A2T5ME30_9GAMM</name>
<accession>A0A2T5ME30</accession>
<keyword evidence="2" id="KW-1185">Reference proteome</keyword>
<dbReference type="AlphaFoldDB" id="A0A2T5ME30"/>
<dbReference type="EMBL" id="QANS01000004">
    <property type="protein sequence ID" value="PTU30844.1"/>
    <property type="molecule type" value="Genomic_DNA"/>
</dbReference>
<evidence type="ECO:0000313" key="2">
    <source>
        <dbReference type="Proteomes" id="UP000244248"/>
    </source>
</evidence>
<proteinExistence type="predicted"/>
<dbReference type="Proteomes" id="UP000244248">
    <property type="component" value="Unassembled WGS sequence"/>
</dbReference>
<reference evidence="1 2" key="1">
    <citation type="submission" date="2018-04" db="EMBL/GenBank/DDBJ databases">
        <title>Novel species isolated from glacier.</title>
        <authorList>
            <person name="Liu Q."/>
            <person name="Xin Y.-H."/>
        </authorList>
    </citation>
    <scope>NUCLEOTIDE SEQUENCE [LARGE SCALE GENOMIC DNA]</scope>
    <source>
        <strain evidence="1 2">GT1R17</strain>
    </source>
</reference>
<sequence>MYRANSVSGPLLRAYDDTVLIALALSAFLKPGSGSFNISAPGFALGCAVHTALDPDNLRALLRRVAVSTVAAEEDLVSGCMETDIEITARVDGIDVVYRAWLVERSRQKSMRWNPSVVKALALLKEHSALYEE</sequence>
<organism evidence="1 2">
    <name type="scientific">Stenotrophobium rhamnosiphilum</name>
    <dbReference type="NCBI Taxonomy" id="2029166"/>
    <lineage>
        <taxon>Bacteria</taxon>
        <taxon>Pseudomonadati</taxon>
        <taxon>Pseudomonadota</taxon>
        <taxon>Gammaproteobacteria</taxon>
        <taxon>Nevskiales</taxon>
        <taxon>Nevskiaceae</taxon>
        <taxon>Stenotrophobium</taxon>
    </lineage>
</organism>
<gene>
    <name evidence="1" type="ORF">CJD38_11070</name>
</gene>